<feature type="chain" id="PRO_5026978412" evidence="1">
    <location>
        <begin position="22"/>
        <end position="156"/>
    </location>
</feature>
<proteinExistence type="predicted"/>
<dbReference type="InterPro" id="IPR025347">
    <property type="entry name" value="DUF4251"/>
</dbReference>
<evidence type="ECO:0000313" key="2">
    <source>
        <dbReference type="EMBL" id="MUU77130.1"/>
    </source>
</evidence>
<organism evidence="2 3">
    <name type="scientific">Winogradskyella endarachnes</name>
    <dbReference type="NCBI Taxonomy" id="2681965"/>
    <lineage>
        <taxon>Bacteria</taxon>
        <taxon>Pseudomonadati</taxon>
        <taxon>Bacteroidota</taxon>
        <taxon>Flavobacteriia</taxon>
        <taxon>Flavobacteriales</taxon>
        <taxon>Flavobacteriaceae</taxon>
        <taxon>Winogradskyella</taxon>
    </lineage>
</organism>
<dbReference type="EMBL" id="WOWS01000001">
    <property type="protein sequence ID" value="MUU77130.1"/>
    <property type="molecule type" value="Genomic_DNA"/>
</dbReference>
<feature type="signal peptide" evidence="1">
    <location>
        <begin position="1"/>
        <end position="21"/>
    </location>
</feature>
<dbReference type="RefSeq" id="WP_157361568.1">
    <property type="nucleotide sequence ID" value="NZ_WOWS01000001.1"/>
</dbReference>
<gene>
    <name evidence="2" type="ORF">GN138_01620</name>
</gene>
<sequence>MKKLISLVFILSISATTFVCAQGKKSQKDMFESTYQNSKELVSSKKFVYQGDLVLGEGTRESLTENNQLKIDGAEVSGNISAPTSENKTINLEGDIEDYSVNFKDQIQQISINFNANTDSGLVSVNIEVKPNGKAFLTLTKEDDTTVKWTGSLNNL</sequence>
<name>A0A6L6U4Y3_9FLAO</name>
<dbReference type="AlphaFoldDB" id="A0A6L6U4Y3"/>
<evidence type="ECO:0000256" key="1">
    <source>
        <dbReference type="SAM" id="SignalP"/>
    </source>
</evidence>
<evidence type="ECO:0000313" key="3">
    <source>
        <dbReference type="Proteomes" id="UP000478208"/>
    </source>
</evidence>
<dbReference type="Gene3D" id="2.40.128.410">
    <property type="match status" value="1"/>
</dbReference>
<accession>A0A6L6U4Y3</accession>
<dbReference type="Pfam" id="PF14059">
    <property type="entry name" value="DUF4251"/>
    <property type="match status" value="1"/>
</dbReference>
<comment type="caution">
    <text evidence="2">The sequence shown here is derived from an EMBL/GenBank/DDBJ whole genome shotgun (WGS) entry which is preliminary data.</text>
</comment>
<dbReference type="Proteomes" id="UP000478208">
    <property type="component" value="Unassembled WGS sequence"/>
</dbReference>
<protein>
    <submittedName>
        <fullName evidence="2">DUF4251 domain-containing protein</fullName>
    </submittedName>
</protein>
<keyword evidence="3" id="KW-1185">Reference proteome</keyword>
<reference evidence="2 3" key="1">
    <citation type="submission" date="2019-12" db="EMBL/GenBank/DDBJ databases">
        <authorList>
            <person name="Li J."/>
        </authorList>
    </citation>
    <scope>NUCLEOTIDE SEQUENCE [LARGE SCALE GENOMIC DNA]</scope>
    <source>
        <strain evidence="2 3">HL2-2</strain>
    </source>
</reference>
<keyword evidence="1" id="KW-0732">Signal</keyword>